<evidence type="ECO:0000313" key="2">
    <source>
        <dbReference type="EMBL" id="CAB4182100.1"/>
    </source>
</evidence>
<evidence type="ECO:0000313" key="1">
    <source>
        <dbReference type="EMBL" id="CAB4170752.1"/>
    </source>
</evidence>
<sequence>MIYLFDNCYLSTTNSILEKSKQVWIGSHSKLSSDSMSHLTYDILHSYEEIDDTKLDELFNEIHQDHSNTKTVIYCDTKNFMYVYSYFFNGVLETNAVKELYSFDRLKENHRLGTFTNRDVEFVELPKTLKTTDTASTFSSTLTYTRVEIAFANSVRGDEEALDFCTTRVNEMYDGSPGFWVKYAEQSLPAIMSDSEFTIEHLTSDAYRDQYLDQFKVNEFLPNTVVPIVKDKFGFDYHKHFFTVVNNSEEYQDILDPVLTMTKSEFIKTRLLNPEIAIQFQLLFPNYSNFDSVNPIFWNTILKNQNNTAWLNKYKVKNGTYNQTHGTV</sequence>
<reference evidence="4" key="1">
    <citation type="submission" date="2020-05" db="EMBL/GenBank/DDBJ databases">
        <authorList>
            <person name="Chiriac C."/>
            <person name="Salcher M."/>
            <person name="Ghai R."/>
            <person name="Kavagutti S V."/>
        </authorList>
    </citation>
    <scope>NUCLEOTIDE SEQUENCE</scope>
</reference>
<accession>A0A6J5SDD3</accession>
<name>A0A6J5SDD3_9CAUD</name>
<evidence type="ECO:0000313" key="3">
    <source>
        <dbReference type="EMBL" id="CAB4198657.1"/>
    </source>
</evidence>
<dbReference type="EMBL" id="LR797375">
    <property type="protein sequence ID" value="CAB4211552.1"/>
    <property type="molecule type" value="Genomic_DNA"/>
</dbReference>
<dbReference type="EMBL" id="LR797019">
    <property type="protein sequence ID" value="CAB4182100.1"/>
    <property type="molecule type" value="Genomic_DNA"/>
</dbReference>
<organism evidence="4">
    <name type="scientific">uncultured Caudovirales phage</name>
    <dbReference type="NCBI Taxonomy" id="2100421"/>
    <lineage>
        <taxon>Viruses</taxon>
        <taxon>Duplodnaviria</taxon>
        <taxon>Heunggongvirae</taxon>
        <taxon>Uroviricota</taxon>
        <taxon>Caudoviricetes</taxon>
        <taxon>Peduoviridae</taxon>
        <taxon>Maltschvirus</taxon>
        <taxon>Maltschvirus maltsch</taxon>
    </lineage>
</organism>
<proteinExistence type="predicted"/>
<dbReference type="EMBL" id="LR796861">
    <property type="protein sequence ID" value="CAB4170752.1"/>
    <property type="molecule type" value="Genomic_DNA"/>
</dbReference>
<protein>
    <submittedName>
        <fullName evidence="4">Uncharacterized protein</fullName>
    </submittedName>
</protein>
<dbReference type="EMBL" id="LR798454">
    <property type="protein sequence ID" value="CAB5238665.1"/>
    <property type="molecule type" value="Genomic_DNA"/>
</dbReference>
<gene>
    <name evidence="2" type="ORF">UFOVP1066_139</name>
    <name evidence="3" type="ORF">UFOVP1315_198</name>
    <name evidence="4" type="ORF">UFOVP1421_159</name>
    <name evidence="5" type="ORF">UFOVP1525_169</name>
    <name evidence="1" type="ORF">UFOVP909_132</name>
</gene>
<evidence type="ECO:0000313" key="5">
    <source>
        <dbReference type="EMBL" id="CAB5238665.1"/>
    </source>
</evidence>
<dbReference type="EMBL" id="LR797272">
    <property type="protein sequence ID" value="CAB4198657.1"/>
    <property type="molecule type" value="Genomic_DNA"/>
</dbReference>
<evidence type="ECO:0000313" key="4">
    <source>
        <dbReference type="EMBL" id="CAB4211552.1"/>
    </source>
</evidence>